<evidence type="ECO:0000313" key="2">
    <source>
        <dbReference type="Proteomes" id="UP001285441"/>
    </source>
</evidence>
<protein>
    <submittedName>
        <fullName evidence="1">Uncharacterized protein</fullName>
    </submittedName>
</protein>
<dbReference type="EMBL" id="JAULSW010000005">
    <property type="protein sequence ID" value="KAK3381778.1"/>
    <property type="molecule type" value="Genomic_DNA"/>
</dbReference>
<keyword evidence="2" id="KW-1185">Reference proteome</keyword>
<accession>A0AAE0NHS2</accession>
<evidence type="ECO:0000313" key="1">
    <source>
        <dbReference type="EMBL" id="KAK3381778.1"/>
    </source>
</evidence>
<dbReference type="AlphaFoldDB" id="A0AAE0NHS2"/>
<sequence>MAGHWALLGRRQELQYKDVERRAGFPSWSWTGWFERIAAPSEYVGYVSNTHGLRISVEDLNDNIVDWEAYHQQVVDLGGELSGAKPRLHVEGTFVAVSLHDLAGDVRSSDDSENDQDSDWRALICGQVQSAPYASFSLTRQQDEVRHASYERLKSSRWPGLILGLRYGRYLGGVSSRRFHNPQFPRMVVMVLEVSSSGLAERLGIDLFDFERDIHMNLISARRGSVVLV</sequence>
<name>A0AAE0NHS2_9PEZI</name>
<reference evidence="1" key="1">
    <citation type="journal article" date="2023" name="Mol. Phylogenet. Evol.">
        <title>Genome-scale phylogeny and comparative genomics of the fungal order Sordariales.</title>
        <authorList>
            <person name="Hensen N."/>
            <person name="Bonometti L."/>
            <person name="Westerberg I."/>
            <person name="Brannstrom I.O."/>
            <person name="Guillou S."/>
            <person name="Cros-Aarteil S."/>
            <person name="Calhoun S."/>
            <person name="Haridas S."/>
            <person name="Kuo A."/>
            <person name="Mondo S."/>
            <person name="Pangilinan J."/>
            <person name="Riley R."/>
            <person name="LaButti K."/>
            <person name="Andreopoulos B."/>
            <person name="Lipzen A."/>
            <person name="Chen C."/>
            <person name="Yan M."/>
            <person name="Daum C."/>
            <person name="Ng V."/>
            <person name="Clum A."/>
            <person name="Steindorff A."/>
            <person name="Ohm R.A."/>
            <person name="Martin F."/>
            <person name="Silar P."/>
            <person name="Natvig D.O."/>
            <person name="Lalanne C."/>
            <person name="Gautier V."/>
            <person name="Ament-Velasquez S.L."/>
            <person name="Kruys A."/>
            <person name="Hutchinson M.I."/>
            <person name="Powell A.J."/>
            <person name="Barry K."/>
            <person name="Miller A.N."/>
            <person name="Grigoriev I.V."/>
            <person name="Debuchy R."/>
            <person name="Gladieux P."/>
            <person name="Hiltunen Thoren M."/>
            <person name="Johannesson H."/>
        </authorList>
    </citation>
    <scope>NUCLEOTIDE SEQUENCE</scope>
    <source>
        <strain evidence="1">CBS 232.78</strain>
    </source>
</reference>
<proteinExistence type="predicted"/>
<comment type="caution">
    <text evidence="1">The sequence shown here is derived from an EMBL/GenBank/DDBJ whole genome shotgun (WGS) entry which is preliminary data.</text>
</comment>
<dbReference type="Proteomes" id="UP001285441">
    <property type="component" value="Unassembled WGS sequence"/>
</dbReference>
<gene>
    <name evidence="1" type="ORF">B0H63DRAFT_213775</name>
</gene>
<organism evidence="1 2">
    <name type="scientific">Podospora didyma</name>
    <dbReference type="NCBI Taxonomy" id="330526"/>
    <lineage>
        <taxon>Eukaryota</taxon>
        <taxon>Fungi</taxon>
        <taxon>Dikarya</taxon>
        <taxon>Ascomycota</taxon>
        <taxon>Pezizomycotina</taxon>
        <taxon>Sordariomycetes</taxon>
        <taxon>Sordariomycetidae</taxon>
        <taxon>Sordariales</taxon>
        <taxon>Podosporaceae</taxon>
        <taxon>Podospora</taxon>
    </lineage>
</organism>
<reference evidence="1" key="2">
    <citation type="submission" date="2023-06" db="EMBL/GenBank/DDBJ databases">
        <authorList>
            <consortium name="Lawrence Berkeley National Laboratory"/>
            <person name="Haridas S."/>
            <person name="Hensen N."/>
            <person name="Bonometti L."/>
            <person name="Westerberg I."/>
            <person name="Brannstrom I.O."/>
            <person name="Guillou S."/>
            <person name="Cros-Aarteil S."/>
            <person name="Calhoun S."/>
            <person name="Kuo A."/>
            <person name="Mondo S."/>
            <person name="Pangilinan J."/>
            <person name="Riley R."/>
            <person name="LaButti K."/>
            <person name="Andreopoulos B."/>
            <person name="Lipzen A."/>
            <person name="Chen C."/>
            <person name="Yanf M."/>
            <person name="Daum C."/>
            <person name="Ng V."/>
            <person name="Clum A."/>
            <person name="Steindorff A."/>
            <person name="Ohm R."/>
            <person name="Martin F."/>
            <person name="Silar P."/>
            <person name="Natvig D."/>
            <person name="Lalanne C."/>
            <person name="Gautier V."/>
            <person name="Ament-velasquez S.L."/>
            <person name="Kruys A."/>
            <person name="Hutchinson M.I."/>
            <person name="Powell A.J."/>
            <person name="Barry K."/>
            <person name="Miller A.N."/>
            <person name="Grigoriev I.V."/>
            <person name="Debuchy R."/>
            <person name="Gladieux P."/>
            <person name="Thoren M.H."/>
            <person name="Johannesson H."/>
        </authorList>
    </citation>
    <scope>NUCLEOTIDE SEQUENCE</scope>
    <source>
        <strain evidence="1">CBS 232.78</strain>
    </source>
</reference>